<reference evidence="9 10" key="1">
    <citation type="submission" date="2019-12" db="EMBL/GenBank/DDBJ databases">
        <title>Complete genome sequence of Algicella marina strain 9Alg 56(T) isolated from the red alga Tichocarpus crinitus.</title>
        <authorList>
            <person name="Kim S.-G."/>
            <person name="Nedashkovskaya O.I."/>
        </authorList>
    </citation>
    <scope>NUCLEOTIDE SEQUENCE [LARGE SCALE GENOMIC DNA]</scope>
    <source>
        <strain evidence="9 10">9Alg 56</strain>
    </source>
</reference>
<organism evidence="9 10">
    <name type="scientific">Algicella marina</name>
    <dbReference type="NCBI Taxonomy" id="2683284"/>
    <lineage>
        <taxon>Bacteria</taxon>
        <taxon>Pseudomonadati</taxon>
        <taxon>Pseudomonadota</taxon>
        <taxon>Alphaproteobacteria</taxon>
        <taxon>Rhodobacterales</taxon>
        <taxon>Paracoccaceae</taxon>
        <taxon>Algicella</taxon>
    </lineage>
</organism>
<dbReference type="KEGG" id="amaq:GO499_00195"/>
<dbReference type="NCBIfam" id="NF009205">
    <property type="entry name" value="PRK12553.1"/>
    <property type="match status" value="1"/>
</dbReference>
<dbReference type="EMBL" id="CP046620">
    <property type="protein sequence ID" value="QHQ33706.1"/>
    <property type="molecule type" value="Genomic_DNA"/>
</dbReference>
<name>A0A6P1SWW6_9RHOB</name>
<dbReference type="GO" id="GO:0006515">
    <property type="term" value="P:protein quality control for misfolded or incompletely synthesized proteins"/>
    <property type="evidence" value="ECO:0007669"/>
    <property type="project" value="TreeGrafter"/>
</dbReference>
<evidence type="ECO:0000313" key="10">
    <source>
        <dbReference type="Proteomes" id="UP000464495"/>
    </source>
</evidence>
<dbReference type="InterPro" id="IPR033135">
    <property type="entry name" value="ClpP_His_AS"/>
</dbReference>
<protein>
    <recommendedName>
        <fullName evidence="8">ATP-dependent Clp protease proteolytic subunit</fullName>
    </recommendedName>
</protein>
<evidence type="ECO:0000256" key="6">
    <source>
        <dbReference type="ARBA" id="ARBA00034021"/>
    </source>
</evidence>
<proteinExistence type="inferred from homology"/>
<keyword evidence="4" id="KW-0378">Hydrolase</keyword>
<dbReference type="PROSITE" id="PS00382">
    <property type="entry name" value="CLP_PROTEASE_HIS"/>
    <property type="match status" value="1"/>
</dbReference>
<dbReference type="CDD" id="cd07017">
    <property type="entry name" value="S14_ClpP_2"/>
    <property type="match status" value="1"/>
</dbReference>
<dbReference type="InterPro" id="IPR029045">
    <property type="entry name" value="ClpP/crotonase-like_dom_sf"/>
</dbReference>
<accession>A0A6P1SWW6</accession>
<dbReference type="PRINTS" id="PR00127">
    <property type="entry name" value="CLPPROTEASEP"/>
</dbReference>
<dbReference type="PANTHER" id="PTHR10381:SF70">
    <property type="entry name" value="ATP-DEPENDENT CLP PROTEASE PROTEOLYTIC SUBUNIT"/>
    <property type="match status" value="1"/>
</dbReference>
<dbReference type="SUPFAM" id="SSF52096">
    <property type="entry name" value="ClpP/crotonase"/>
    <property type="match status" value="1"/>
</dbReference>
<dbReference type="GO" id="GO:0009368">
    <property type="term" value="C:endopeptidase Clp complex"/>
    <property type="evidence" value="ECO:0007669"/>
    <property type="project" value="TreeGrafter"/>
</dbReference>
<evidence type="ECO:0000256" key="3">
    <source>
        <dbReference type="ARBA" id="ARBA00022670"/>
    </source>
</evidence>
<evidence type="ECO:0000256" key="2">
    <source>
        <dbReference type="ARBA" id="ARBA00022490"/>
    </source>
</evidence>
<dbReference type="AlphaFoldDB" id="A0A6P1SWW6"/>
<dbReference type="InterPro" id="IPR001907">
    <property type="entry name" value="ClpP"/>
</dbReference>
<evidence type="ECO:0000313" key="9">
    <source>
        <dbReference type="EMBL" id="QHQ33706.1"/>
    </source>
</evidence>
<feature type="active site" evidence="7">
    <location>
        <position position="123"/>
    </location>
</feature>
<keyword evidence="5" id="KW-0720">Serine protease</keyword>
<evidence type="ECO:0000256" key="1">
    <source>
        <dbReference type="ARBA" id="ARBA00007039"/>
    </source>
</evidence>
<evidence type="ECO:0000256" key="8">
    <source>
        <dbReference type="RuleBase" id="RU003567"/>
    </source>
</evidence>
<evidence type="ECO:0000256" key="5">
    <source>
        <dbReference type="ARBA" id="ARBA00022825"/>
    </source>
</evidence>
<gene>
    <name evidence="9" type="ORF">GO499_00195</name>
</gene>
<sequence length="197" mass="21526">MESSLDTEEKTEEAAGTPSRIAEKLLNARQVVICEEINQKMAKRVVAELLALAAISDDPITLFINSQGGHVEAGDTIHDIIKFIKPVVKVIGTGWVASAGTHIFLAADKENRVCLPNTRFLIHQPSGGIGGKVTDIAIQAVQIERMRERLAKVIADATGMDIEQVRKDIERDKWLTTDEAIEYGILARVITTQADLA</sequence>
<comment type="similarity">
    <text evidence="1 8">Belongs to the peptidase S14 family.</text>
</comment>
<comment type="catalytic activity">
    <reaction evidence="6 7">
        <text>Hydrolysis of proteins to small peptides in the presence of ATP and magnesium. alpha-casein is the usual test substrate. In the absence of ATP, only oligopeptides shorter than five residues are hydrolyzed (such as succinyl-Leu-Tyr-|-NHMec, and Leu-Tyr-Leu-|-Tyr-Trp, in which cleavage of the -Tyr-|-Leu- and -Tyr-|-Trp bonds also occurs).</text>
        <dbReference type="EC" id="3.4.21.92"/>
    </reaction>
</comment>
<dbReference type="PANTHER" id="PTHR10381">
    <property type="entry name" value="ATP-DEPENDENT CLP PROTEASE PROTEOLYTIC SUBUNIT"/>
    <property type="match status" value="1"/>
</dbReference>
<dbReference type="GO" id="GO:0004176">
    <property type="term" value="F:ATP-dependent peptidase activity"/>
    <property type="evidence" value="ECO:0007669"/>
    <property type="project" value="InterPro"/>
</dbReference>
<evidence type="ECO:0000256" key="4">
    <source>
        <dbReference type="ARBA" id="ARBA00022801"/>
    </source>
</evidence>
<dbReference type="Pfam" id="PF00574">
    <property type="entry name" value="CLP_protease"/>
    <property type="match status" value="1"/>
</dbReference>
<dbReference type="Proteomes" id="UP000464495">
    <property type="component" value="Chromosome"/>
</dbReference>
<dbReference type="GO" id="GO:0051117">
    <property type="term" value="F:ATPase binding"/>
    <property type="evidence" value="ECO:0007669"/>
    <property type="project" value="TreeGrafter"/>
</dbReference>
<keyword evidence="3 9" id="KW-0645">Protease</keyword>
<keyword evidence="2" id="KW-0963">Cytoplasm</keyword>
<evidence type="ECO:0000256" key="7">
    <source>
        <dbReference type="PROSITE-ProRule" id="PRU10086"/>
    </source>
</evidence>
<dbReference type="Gene3D" id="3.90.226.10">
    <property type="entry name" value="2-enoyl-CoA Hydratase, Chain A, domain 1"/>
    <property type="match status" value="1"/>
</dbReference>
<keyword evidence="10" id="KW-1185">Reference proteome</keyword>
<dbReference type="GO" id="GO:0004252">
    <property type="term" value="F:serine-type endopeptidase activity"/>
    <property type="evidence" value="ECO:0007669"/>
    <property type="project" value="UniProtKB-EC"/>
</dbReference>
<dbReference type="InterPro" id="IPR023562">
    <property type="entry name" value="ClpP/TepA"/>
</dbReference>